<organism evidence="2 3">
    <name type="scientific">Chaetoceros tenuissimus</name>
    <dbReference type="NCBI Taxonomy" id="426638"/>
    <lineage>
        <taxon>Eukaryota</taxon>
        <taxon>Sar</taxon>
        <taxon>Stramenopiles</taxon>
        <taxon>Ochrophyta</taxon>
        <taxon>Bacillariophyta</taxon>
        <taxon>Coscinodiscophyceae</taxon>
        <taxon>Chaetocerotophycidae</taxon>
        <taxon>Chaetocerotales</taxon>
        <taxon>Chaetocerotaceae</taxon>
        <taxon>Chaetoceros</taxon>
    </lineage>
</organism>
<protein>
    <submittedName>
        <fullName evidence="2">Uncharacterized protein</fullName>
    </submittedName>
</protein>
<feature type="region of interest" description="Disordered" evidence="1">
    <location>
        <begin position="131"/>
        <end position="155"/>
    </location>
</feature>
<keyword evidence="3" id="KW-1185">Reference proteome</keyword>
<name>A0AAD3DDX6_9STRA</name>
<evidence type="ECO:0000256" key="1">
    <source>
        <dbReference type="SAM" id="MobiDB-lite"/>
    </source>
</evidence>
<comment type="caution">
    <text evidence="2">The sequence shown here is derived from an EMBL/GenBank/DDBJ whole genome shotgun (WGS) entry which is preliminary data.</text>
</comment>
<proteinExistence type="predicted"/>
<gene>
    <name evidence="2" type="ORF">CTEN210_18643</name>
</gene>
<feature type="compositionally biased region" description="Low complexity" evidence="1">
    <location>
        <begin position="144"/>
        <end position="155"/>
    </location>
</feature>
<sequence length="331" mass="35451">MSPQSSLCISKNVENCFGSCDEGVEHAARRVSHSTSQLVRDVGEAFHGQMSQHHGLAPSDDLASKSNPLSGVTYGIQLKKRKCNLSDKVLDQSTFNSDFLSGIFQDLAEANSDNPTPMSSGISEAHLIDSDSIASSRPNKRARFSSSSLSSTKSFSNLSAQTSESDSTVSSSLSCLLATQASAEISNPVTTENTAERIVDTVFNDSVCNIGFPCLPTAVSQSSCSSNNLTQTAVHAAQVLETPLTSNVEGEQEEKDEYGWFVEMDEDSLHQRFDAVDDAAKNCRAMACEAPADLTFAPNLTPKKPEIELDSEVVWAKAADTVDDVLGAVFF</sequence>
<evidence type="ECO:0000313" key="3">
    <source>
        <dbReference type="Proteomes" id="UP001054902"/>
    </source>
</evidence>
<dbReference type="EMBL" id="BLLK01000079">
    <property type="protein sequence ID" value="GFH62167.1"/>
    <property type="molecule type" value="Genomic_DNA"/>
</dbReference>
<accession>A0AAD3DDX6</accession>
<evidence type="ECO:0000313" key="2">
    <source>
        <dbReference type="EMBL" id="GFH62167.1"/>
    </source>
</evidence>
<reference evidence="2 3" key="1">
    <citation type="journal article" date="2021" name="Sci. Rep.">
        <title>The genome of the diatom Chaetoceros tenuissimus carries an ancient integrated fragment of an extant virus.</title>
        <authorList>
            <person name="Hongo Y."/>
            <person name="Kimura K."/>
            <person name="Takaki Y."/>
            <person name="Yoshida Y."/>
            <person name="Baba S."/>
            <person name="Kobayashi G."/>
            <person name="Nagasaki K."/>
            <person name="Hano T."/>
            <person name="Tomaru Y."/>
        </authorList>
    </citation>
    <scope>NUCLEOTIDE SEQUENCE [LARGE SCALE GENOMIC DNA]</scope>
    <source>
        <strain evidence="2 3">NIES-3715</strain>
    </source>
</reference>
<dbReference type="Proteomes" id="UP001054902">
    <property type="component" value="Unassembled WGS sequence"/>
</dbReference>
<dbReference type="AlphaFoldDB" id="A0AAD3DDX6"/>